<protein>
    <submittedName>
        <fullName evidence="7">PIN domain-containing protein</fullName>
    </submittedName>
</protein>
<dbReference type="RefSeq" id="WP_115921999.1">
    <property type="nucleotide sequence ID" value="NZ_QTUA01000001.1"/>
</dbReference>
<dbReference type="Pfam" id="PF13470">
    <property type="entry name" value="PIN_3"/>
    <property type="match status" value="1"/>
</dbReference>
<organism evidence="7 8">
    <name type="scientific">Calidifontibacter indicus</name>
    <dbReference type="NCBI Taxonomy" id="419650"/>
    <lineage>
        <taxon>Bacteria</taxon>
        <taxon>Bacillati</taxon>
        <taxon>Actinomycetota</taxon>
        <taxon>Actinomycetes</taxon>
        <taxon>Micrococcales</taxon>
        <taxon>Dermacoccaceae</taxon>
        <taxon>Calidifontibacter</taxon>
    </lineage>
</organism>
<dbReference type="GO" id="GO:0016787">
    <property type="term" value="F:hydrolase activity"/>
    <property type="evidence" value="ECO:0007669"/>
    <property type="project" value="UniProtKB-KW"/>
</dbReference>
<reference evidence="7 8" key="1">
    <citation type="submission" date="2018-08" db="EMBL/GenBank/DDBJ databases">
        <title>Sequencing the genomes of 1000 actinobacteria strains.</title>
        <authorList>
            <person name="Klenk H.-P."/>
        </authorList>
    </citation>
    <scope>NUCLEOTIDE SEQUENCE [LARGE SCALE GENOMIC DNA]</scope>
    <source>
        <strain evidence="7 8">DSM 22967</strain>
    </source>
</reference>
<dbReference type="GO" id="GO:0046872">
    <property type="term" value="F:metal ion binding"/>
    <property type="evidence" value="ECO:0007669"/>
    <property type="project" value="UniProtKB-KW"/>
</dbReference>
<feature type="domain" description="VapC50 C-terminal" evidence="6">
    <location>
        <begin position="127"/>
        <end position="180"/>
    </location>
</feature>
<evidence type="ECO:0000259" key="5">
    <source>
        <dbReference type="Pfam" id="PF13470"/>
    </source>
</evidence>
<dbReference type="InterPro" id="IPR002716">
    <property type="entry name" value="PIN_dom"/>
</dbReference>
<gene>
    <name evidence="7" type="ORF">DFJ65_0917</name>
</gene>
<evidence type="ECO:0000313" key="7">
    <source>
        <dbReference type="EMBL" id="REF29931.1"/>
    </source>
</evidence>
<dbReference type="AlphaFoldDB" id="A0A3D9UYN1"/>
<accession>A0A3D9UYN1</accession>
<dbReference type="Pfam" id="PF26343">
    <property type="entry name" value="VapC50_C"/>
    <property type="match status" value="1"/>
</dbReference>
<dbReference type="InterPro" id="IPR029060">
    <property type="entry name" value="PIN-like_dom_sf"/>
</dbReference>
<feature type="domain" description="PIN" evidence="5">
    <location>
        <begin position="5"/>
        <end position="109"/>
    </location>
</feature>
<dbReference type="InterPro" id="IPR058652">
    <property type="entry name" value="VapC50_C"/>
</dbReference>
<dbReference type="GO" id="GO:0004518">
    <property type="term" value="F:nuclease activity"/>
    <property type="evidence" value="ECO:0007669"/>
    <property type="project" value="UniProtKB-KW"/>
</dbReference>
<evidence type="ECO:0000256" key="2">
    <source>
        <dbReference type="ARBA" id="ARBA00022723"/>
    </source>
</evidence>
<keyword evidence="1" id="KW-0540">Nuclease</keyword>
<keyword evidence="2" id="KW-0479">Metal-binding</keyword>
<dbReference type="EMBL" id="QTUA01000001">
    <property type="protein sequence ID" value="REF29931.1"/>
    <property type="molecule type" value="Genomic_DNA"/>
</dbReference>
<dbReference type="SUPFAM" id="SSF88723">
    <property type="entry name" value="PIN domain-like"/>
    <property type="match status" value="1"/>
</dbReference>
<evidence type="ECO:0000313" key="8">
    <source>
        <dbReference type="Proteomes" id="UP000256253"/>
    </source>
</evidence>
<comment type="caution">
    <text evidence="7">The sequence shown here is derived from an EMBL/GenBank/DDBJ whole genome shotgun (WGS) entry which is preliminary data.</text>
</comment>
<keyword evidence="4" id="KW-0460">Magnesium</keyword>
<dbReference type="OrthoDB" id="113459at2"/>
<keyword evidence="3" id="KW-0378">Hydrolase</keyword>
<dbReference type="Proteomes" id="UP000256253">
    <property type="component" value="Unassembled WGS sequence"/>
</dbReference>
<evidence type="ECO:0000259" key="6">
    <source>
        <dbReference type="Pfam" id="PF26343"/>
    </source>
</evidence>
<evidence type="ECO:0000256" key="4">
    <source>
        <dbReference type="ARBA" id="ARBA00022842"/>
    </source>
</evidence>
<proteinExistence type="predicted"/>
<evidence type="ECO:0000256" key="3">
    <source>
        <dbReference type="ARBA" id="ARBA00022801"/>
    </source>
</evidence>
<sequence>MTFEVLLDTCVLYPPTLCDTLLRIAENGAFEPRWSADVLVELERNLSPLPSVGIKGAQTRIRAMTGAFPNATVNAYEQLLGDMPGHPTDAHVMAAAIVARCQVIVTANLKDFPEAELAQWGLTVSHPDAFLLDQLELHPRETLLALQNQSRDSSRPSLSLPQLLESLRRAGVPRFAAAVTRIRSQGVHDD</sequence>
<keyword evidence="8" id="KW-1185">Reference proteome</keyword>
<evidence type="ECO:0000256" key="1">
    <source>
        <dbReference type="ARBA" id="ARBA00022722"/>
    </source>
</evidence>
<name>A0A3D9UYN1_9MICO</name>